<evidence type="ECO:0000313" key="14">
    <source>
        <dbReference type="Proteomes" id="UP000597459"/>
    </source>
</evidence>
<sequence length="525" mass="53266">MPVENLSIRTSRISTRRALAALGIFALASSGIVPVVSQAHADAPGVSQAHADAPGAIQPVTPNRTIPDFVSLVKQVKPAVVSITAMIKADAIEGGDGMQQSPFPFPFPFQMMPQQRQTVEARGSGFIISADGYAVTNNHVVKGATKVTATLDDGTTLQARVVGRDPKTDIALLKLTSSHPLPFVQLGESDGVQPGEWVIAVGNPFGLGGTVTAGIVSALGRDIGDGPYDNFFQVDAPINRGNSGGPLITQDGKVIGVNTAIFSPSGGSIGIGFAIPSDIVQTVVTQLRKTGHVTRGYLGVEAQVISQSMASALGIKPTSPGAPPAGALVASVTPDSPADKGGIKTGDVIVKLDGKPVDTPHHLAVKVASIVPGTDVAVTVLRGGVSKDLKVHIVSQSGATGGSGANASMSGQGQKLGISLSPLTGDVRQQLGLDRSVHGVVVSDIQPGSPADQAGLRPGDVIQAVGDQAVETPSATVSAVSAALKARHAVLLRILRDGQSLFVAVSLDGSNDAGPAAPGDDDDDQ</sequence>
<proteinExistence type="inferred from homology"/>
<evidence type="ECO:0000259" key="12">
    <source>
        <dbReference type="PROSITE" id="PS50106"/>
    </source>
</evidence>
<keyword evidence="7" id="KW-0574">Periplasm</keyword>
<dbReference type="Proteomes" id="UP000597459">
    <property type="component" value="Unassembled WGS sequence"/>
</dbReference>
<protein>
    <recommendedName>
        <fullName evidence="5">Probable periplasmic serine endoprotease DegP-like</fullName>
        <ecNumber evidence="4">3.4.21.107</ecNumber>
    </recommendedName>
    <alternativeName>
        <fullName evidence="11">Protease Do</fullName>
    </alternativeName>
</protein>
<keyword evidence="14" id="KW-1185">Reference proteome</keyword>
<dbReference type="SUPFAM" id="SSF50494">
    <property type="entry name" value="Trypsin-like serine proteases"/>
    <property type="match status" value="1"/>
</dbReference>
<evidence type="ECO:0000256" key="9">
    <source>
        <dbReference type="ARBA" id="ARBA00022825"/>
    </source>
</evidence>
<keyword evidence="10" id="KW-0346">Stress response</keyword>
<dbReference type="InterPro" id="IPR009003">
    <property type="entry name" value="Peptidase_S1_PA"/>
</dbReference>
<accession>A0A967ECF2</accession>
<dbReference type="RefSeq" id="WP_166313020.1">
    <property type="nucleotide sequence ID" value="NZ_WOTH01000003.1"/>
</dbReference>
<dbReference type="Pfam" id="PF13365">
    <property type="entry name" value="Trypsin_2"/>
    <property type="match status" value="1"/>
</dbReference>
<dbReference type="PRINTS" id="PR00834">
    <property type="entry name" value="PROTEASES2C"/>
</dbReference>
<evidence type="ECO:0000313" key="13">
    <source>
        <dbReference type="EMBL" id="NHO52885.1"/>
    </source>
</evidence>
<reference evidence="13" key="1">
    <citation type="submission" date="2019-11" db="EMBL/GenBank/DDBJ databases">
        <title>Description of new Acetobacter species.</title>
        <authorList>
            <person name="Cleenwerck I."/>
            <person name="Sombolestani A.S."/>
        </authorList>
    </citation>
    <scope>NUCLEOTIDE SEQUENCE</scope>
    <source>
        <strain evidence="13">LMG 1626</strain>
    </source>
</reference>
<organism evidence="13 14">
    <name type="scientific">Acetobacter estunensis</name>
    <dbReference type="NCBI Taxonomy" id="104097"/>
    <lineage>
        <taxon>Bacteria</taxon>
        <taxon>Pseudomonadati</taxon>
        <taxon>Pseudomonadota</taxon>
        <taxon>Alphaproteobacteria</taxon>
        <taxon>Acetobacterales</taxon>
        <taxon>Acetobacteraceae</taxon>
        <taxon>Acetobacter</taxon>
    </lineage>
</organism>
<dbReference type="EC" id="3.4.21.107" evidence="4"/>
<comment type="caution">
    <text evidence="13">The sequence shown here is derived from an EMBL/GenBank/DDBJ whole genome shotgun (WGS) entry which is preliminary data.</text>
</comment>
<dbReference type="GO" id="GO:0006508">
    <property type="term" value="P:proteolysis"/>
    <property type="evidence" value="ECO:0007669"/>
    <property type="project" value="UniProtKB-KW"/>
</dbReference>
<feature type="domain" description="PDZ" evidence="12">
    <location>
        <begin position="404"/>
        <end position="498"/>
    </location>
</feature>
<comment type="subcellular location">
    <subcellularLocation>
        <location evidence="2">Periplasm</location>
    </subcellularLocation>
</comment>
<dbReference type="PANTHER" id="PTHR22939">
    <property type="entry name" value="SERINE PROTEASE FAMILY S1C HTRA-RELATED"/>
    <property type="match status" value="1"/>
</dbReference>
<evidence type="ECO:0000256" key="2">
    <source>
        <dbReference type="ARBA" id="ARBA00004418"/>
    </source>
</evidence>
<comment type="catalytic activity">
    <reaction evidence="1">
        <text>Acts on substrates that are at least partially unfolded. The cleavage site P1 residue is normally between a pair of hydrophobic residues, such as Val-|-Val.</text>
        <dbReference type="EC" id="3.4.21.107"/>
    </reaction>
</comment>
<dbReference type="EMBL" id="WOTH01000003">
    <property type="protein sequence ID" value="NHO52885.1"/>
    <property type="molecule type" value="Genomic_DNA"/>
</dbReference>
<evidence type="ECO:0000256" key="8">
    <source>
        <dbReference type="ARBA" id="ARBA00022801"/>
    </source>
</evidence>
<gene>
    <name evidence="13" type="ORF">GOB87_02775</name>
</gene>
<evidence type="ECO:0000256" key="5">
    <source>
        <dbReference type="ARBA" id="ARBA00013958"/>
    </source>
</evidence>
<evidence type="ECO:0000256" key="10">
    <source>
        <dbReference type="ARBA" id="ARBA00023016"/>
    </source>
</evidence>
<evidence type="ECO:0000256" key="3">
    <source>
        <dbReference type="ARBA" id="ARBA00010541"/>
    </source>
</evidence>
<evidence type="ECO:0000256" key="4">
    <source>
        <dbReference type="ARBA" id="ARBA00013035"/>
    </source>
</evidence>
<dbReference type="InterPro" id="IPR036034">
    <property type="entry name" value="PDZ_sf"/>
</dbReference>
<keyword evidence="6" id="KW-0645">Protease</keyword>
<dbReference type="InterPro" id="IPR001478">
    <property type="entry name" value="PDZ"/>
</dbReference>
<feature type="domain" description="PDZ" evidence="12">
    <location>
        <begin position="301"/>
        <end position="357"/>
    </location>
</feature>
<dbReference type="Pfam" id="PF13180">
    <property type="entry name" value="PDZ_2"/>
    <property type="match status" value="2"/>
</dbReference>
<dbReference type="PANTHER" id="PTHR22939:SF130">
    <property type="entry name" value="PERIPLASMIC SERINE ENDOPROTEASE DEGP-LIKE-RELATED"/>
    <property type="match status" value="1"/>
</dbReference>
<name>A0A967ECF2_9PROT</name>
<keyword evidence="9" id="KW-0720">Serine protease</keyword>
<dbReference type="Gene3D" id="2.30.42.10">
    <property type="match status" value="2"/>
</dbReference>
<evidence type="ECO:0000256" key="11">
    <source>
        <dbReference type="ARBA" id="ARBA00032850"/>
    </source>
</evidence>
<evidence type="ECO:0000256" key="6">
    <source>
        <dbReference type="ARBA" id="ARBA00022670"/>
    </source>
</evidence>
<keyword evidence="8" id="KW-0378">Hydrolase</keyword>
<dbReference type="SMART" id="SM00228">
    <property type="entry name" value="PDZ"/>
    <property type="match status" value="2"/>
</dbReference>
<evidence type="ECO:0000256" key="7">
    <source>
        <dbReference type="ARBA" id="ARBA00022764"/>
    </source>
</evidence>
<comment type="similarity">
    <text evidence="3">Belongs to the peptidase S1C family.</text>
</comment>
<dbReference type="PROSITE" id="PS50106">
    <property type="entry name" value="PDZ"/>
    <property type="match status" value="2"/>
</dbReference>
<dbReference type="Gene3D" id="2.40.10.120">
    <property type="match status" value="1"/>
</dbReference>
<dbReference type="GO" id="GO:0004252">
    <property type="term" value="F:serine-type endopeptidase activity"/>
    <property type="evidence" value="ECO:0007669"/>
    <property type="project" value="InterPro"/>
</dbReference>
<dbReference type="SUPFAM" id="SSF50156">
    <property type="entry name" value="PDZ domain-like"/>
    <property type="match status" value="2"/>
</dbReference>
<dbReference type="InterPro" id="IPR001940">
    <property type="entry name" value="Peptidase_S1C"/>
</dbReference>
<evidence type="ECO:0000256" key="1">
    <source>
        <dbReference type="ARBA" id="ARBA00001772"/>
    </source>
</evidence>
<dbReference type="AlphaFoldDB" id="A0A967ECF2"/>